<name>A0A3B0JCB3_9RICK</name>
<evidence type="ECO:0000259" key="1">
    <source>
        <dbReference type="Pfam" id="PF16075"/>
    </source>
</evidence>
<protein>
    <recommendedName>
        <fullName evidence="1">DUF4815 domain-containing protein</fullName>
    </recommendedName>
</protein>
<dbReference type="EMBL" id="OUNE01000057">
    <property type="protein sequence ID" value="SPP32892.1"/>
    <property type="molecule type" value="Genomic_DNA"/>
</dbReference>
<reference evidence="2" key="1">
    <citation type="submission" date="2018-04" db="EMBL/GenBank/DDBJ databases">
        <authorList>
            <person name="Go L.Y."/>
            <person name="Mitchell J.A."/>
        </authorList>
    </citation>
    <scope>NUCLEOTIDE SEQUENCE</scope>
    <source>
        <strain evidence="2">WBAD</strain>
    </source>
</reference>
<dbReference type="AlphaFoldDB" id="A0A3B0JCB3"/>
<gene>
    <name evidence="2" type="ORF">WBAD_0302</name>
</gene>
<sequence>MTLNSYYNRFNPDKEYEKSLFLAGRGLQSAELNETQEYALSKLKGIGDAIFRDGDVITGSNCIIDRETGKVTLESGKIYLRGAVRKVEKEEFVVPLNTIVRIGVYYVESTITELEDENLRDPAVGTRNYQEIGAARLKVSTIWGYQAEGLSPRFSAGEFYPIYNIENGVLIEHSPPPQANIVTTALARYDKEANGSYVVNGLEVMFLQKEEGEGGKKIFVINEGKAHVDGYEIELPHSIRVSFDEDPDIKSVESEPHTFQPNSQRVMELKVNDFPISEIKKVDITIQKTITITHGSYSGAVDPIPDSAVLEIIQAKQGNVIYENSVDYKLNAGNIDWSLPGKEPAPGSSYQITYRCRTHVSPEDISEEGCKVKGAVDNSLVLIDYTWKMPRYDLITIDSKGVVRRIKGIAHPWRPSMPRAPSGQLLLCYIHQTWKNGEGVKIVNNAIHAVPMNELEAMKKGINDLYALVAQERLRSDANSREPTTKKGVFVDLFFDDDMRDQGISQSAAIVNKELILPIDVTIADIDGGGKTYLLPYELEPVLEQLSQTKGEKINPYQAFDPVPAQITLNKNIDHWTEVKTNWKSPVTRVFNVKETTELLSSTSYETEFMREAVQNFEIEGFEPNEKLKEVKFDGISITPMA</sequence>
<proteinExistence type="predicted"/>
<dbReference type="InterPro" id="IPR032096">
    <property type="entry name" value="DUF4815"/>
</dbReference>
<accession>A0A3B0JCB3</accession>
<organism evidence="2">
    <name type="scientific">Wolbachia endosymbiont of Aleurodicus dispersus</name>
    <dbReference type="NCBI Taxonomy" id="1288877"/>
    <lineage>
        <taxon>Bacteria</taxon>
        <taxon>Pseudomonadati</taxon>
        <taxon>Pseudomonadota</taxon>
        <taxon>Alphaproteobacteria</taxon>
        <taxon>Rickettsiales</taxon>
        <taxon>Anaplasmataceae</taxon>
        <taxon>Wolbachieae</taxon>
        <taxon>Wolbachia</taxon>
    </lineage>
</organism>
<feature type="domain" description="DUF4815" evidence="1">
    <location>
        <begin position="6"/>
        <end position="583"/>
    </location>
</feature>
<dbReference type="Pfam" id="PF16075">
    <property type="entry name" value="DUF4815"/>
    <property type="match status" value="1"/>
</dbReference>
<evidence type="ECO:0000313" key="2">
    <source>
        <dbReference type="EMBL" id="SPP32892.1"/>
    </source>
</evidence>